<keyword evidence="1" id="KW-0812">Transmembrane</keyword>
<proteinExistence type="predicted"/>
<gene>
    <name evidence="2" type="ORF">H9727_00955</name>
</gene>
<evidence type="ECO:0000313" key="3">
    <source>
        <dbReference type="Proteomes" id="UP000824132"/>
    </source>
</evidence>
<sequence>MIGKVFLTESGRMRKTGAAALALCAGAMLVCGLISVGSAARAELCARIAFGITVVLSYAVPLFFLAYTFWNERYGYFRIAGVQDKDVCGGRLLALFVWTAAFLAAEMLLATLFDALFFIGREQVRNVVPQGFFMLSLRAHGAERLLFAASAAVSMCLVYYCYDAVKCAVKRPTSYGGKTAAAVIAIALILLYQIAAFFFWQGSAAADLSLLASPDSVIPLYFGAYRNASDAVKDYHAFAAPVLNVLFIAAEGLFVLACVFFKKWKGRCYNEIGS</sequence>
<comment type="caution">
    <text evidence="2">The sequence shown here is derived from an EMBL/GenBank/DDBJ whole genome shotgun (WGS) entry which is preliminary data.</text>
</comment>
<dbReference type="EMBL" id="DXCL01000006">
    <property type="protein sequence ID" value="HIZ02836.1"/>
    <property type="molecule type" value="Genomic_DNA"/>
</dbReference>
<reference evidence="2" key="2">
    <citation type="submission" date="2021-04" db="EMBL/GenBank/DDBJ databases">
        <authorList>
            <person name="Gilroy R."/>
        </authorList>
    </citation>
    <scope>NUCLEOTIDE SEQUENCE</scope>
    <source>
        <strain evidence="2">CHK187-5294</strain>
    </source>
</reference>
<feature type="transmembrane region" description="Helical" evidence="1">
    <location>
        <begin position="145"/>
        <end position="162"/>
    </location>
</feature>
<keyword evidence="1" id="KW-1133">Transmembrane helix</keyword>
<accession>A0A9D2A7H0</accession>
<name>A0A9D2A7H0_9FIRM</name>
<feature type="transmembrane region" description="Helical" evidence="1">
    <location>
        <begin position="238"/>
        <end position="261"/>
    </location>
</feature>
<evidence type="ECO:0000313" key="2">
    <source>
        <dbReference type="EMBL" id="HIZ02836.1"/>
    </source>
</evidence>
<reference evidence="2" key="1">
    <citation type="journal article" date="2021" name="PeerJ">
        <title>Extensive microbial diversity within the chicken gut microbiome revealed by metagenomics and culture.</title>
        <authorList>
            <person name="Gilroy R."/>
            <person name="Ravi A."/>
            <person name="Getino M."/>
            <person name="Pursley I."/>
            <person name="Horton D.L."/>
            <person name="Alikhan N.F."/>
            <person name="Baker D."/>
            <person name="Gharbi K."/>
            <person name="Hall N."/>
            <person name="Watson M."/>
            <person name="Adriaenssens E.M."/>
            <person name="Foster-Nyarko E."/>
            <person name="Jarju S."/>
            <person name="Secka A."/>
            <person name="Antonio M."/>
            <person name="Oren A."/>
            <person name="Chaudhuri R.R."/>
            <person name="La Ragione R."/>
            <person name="Hildebrand F."/>
            <person name="Pallen M.J."/>
        </authorList>
    </citation>
    <scope>NUCLEOTIDE SEQUENCE</scope>
    <source>
        <strain evidence="2">CHK187-5294</strain>
    </source>
</reference>
<keyword evidence="1" id="KW-0472">Membrane</keyword>
<organism evidence="2 3">
    <name type="scientific">Candidatus Borkfalkia avistercoris</name>
    <dbReference type="NCBI Taxonomy" id="2838504"/>
    <lineage>
        <taxon>Bacteria</taxon>
        <taxon>Bacillati</taxon>
        <taxon>Bacillota</taxon>
        <taxon>Clostridia</taxon>
        <taxon>Christensenellales</taxon>
        <taxon>Christensenellaceae</taxon>
        <taxon>Candidatus Borkfalkia</taxon>
    </lineage>
</organism>
<feature type="transmembrane region" description="Helical" evidence="1">
    <location>
        <begin position="49"/>
        <end position="70"/>
    </location>
</feature>
<dbReference type="AlphaFoldDB" id="A0A9D2A7H0"/>
<protein>
    <submittedName>
        <fullName evidence="2">Uncharacterized protein</fullName>
    </submittedName>
</protein>
<feature type="transmembrane region" description="Helical" evidence="1">
    <location>
        <begin position="182"/>
        <end position="200"/>
    </location>
</feature>
<feature type="transmembrane region" description="Helical" evidence="1">
    <location>
        <begin position="91"/>
        <end position="119"/>
    </location>
</feature>
<dbReference type="Proteomes" id="UP000824132">
    <property type="component" value="Unassembled WGS sequence"/>
</dbReference>
<evidence type="ECO:0000256" key="1">
    <source>
        <dbReference type="SAM" id="Phobius"/>
    </source>
</evidence>